<dbReference type="PANTHER" id="PTHR46580:SF4">
    <property type="entry name" value="ATP_GTP-BINDING PROTEIN"/>
    <property type="match status" value="1"/>
</dbReference>
<dbReference type="EMBL" id="CP036290">
    <property type="protein sequence ID" value="QDU83968.1"/>
    <property type="molecule type" value="Genomic_DNA"/>
</dbReference>
<proteinExistence type="predicted"/>
<organism evidence="3 4">
    <name type="scientific">Rohdeia mirabilis</name>
    <dbReference type="NCBI Taxonomy" id="2528008"/>
    <lineage>
        <taxon>Bacteria</taxon>
        <taxon>Pseudomonadati</taxon>
        <taxon>Planctomycetota</taxon>
        <taxon>Planctomycetia</taxon>
        <taxon>Planctomycetia incertae sedis</taxon>
        <taxon>Rohdeia</taxon>
    </lineage>
</organism>
<dbReference type="AlphaFoldDB" id="A0A518CXM8"/>
<keyword evidence="4" id="KW-1185">Reference proteome</keyword>
<evidence type="ECO:0000313" key="4">
    <source>
        <dbReference type="Proteomes" id="UP000319342"/>
    </source>
</evidence>
<protein>
    <submittedName>
        <fullName evidence="3">FG-GAP repeat protein</fullName>
    </submittedName>
</protein>
<dbReference type="InterPro" id="IPR028994">
    <property type="entry name" value="Integrin_alpha_N"/>
</dbReference>
<feature type="chain" id="PRO_5022199518" evidence="2">
    <location>
        <begin position="21"/>
        <end position="861"/>
    </location>
</feature>
<dbReference type="RefSeq" id="WP_145184643.1">
    <property type="nucleotide sequence ID" value="NZ_CP036290.1"/>
</dbReference>
<dbReference type="OrthoDB" id="227135at2"/>
<dbReference type="Proteomes" id="UP000319342">
    <property type="component" value="Chromosome"/>
</dbReference>
<evidence type="ECO:0000256" key="1">
    <source>
        <dbReference type="ARBA" id="ARBA00022729"/>
    </source>
</evidence>
<dbReference type="InterPro" id="IPR013517">
    <property type="entry name" value="FG-GAP"/>
</dbReference>
<sequence length="861" mass="89106" precursor="true">MKSPTCLLVAAALLSLPSNAQDGCVPEWTSLGGGSMGGPGVPRLVYEGSPVVGAPLRLRFENGPPLAHGCVGFGLHQHEVPLPFFGAVAHVGFPLFSLETFTLDDLGCSPWLLDVSSVSPNLCGLTFFAQGMVQDALGQGSTTFTDARRVSFGTVNERSQFPGRTTQLGIGLEDLVFGDFDLDGHCDVIVSGGFNTTPLWFLAGDGLGGFADPTYTISSDMDARGAAAGDFDQDGCLDVAVTNIDPIGEVRIFFGACDGTFPRSSSAFVGAGSWRIAVADLDGNNTLDLVTTTGTETVHVLLGDGQGSFGPPTAHATASSTTVLVPHDFTGDGIVDILTNGKSGVGIALLAGLGGGLFAPASFLPTGLVNGEALDVIDVDGNGLLDICYAQPFTLSVNAMLQTAPGIFQDPISTPTDLLSKRLVAADFDGDGFADVVVENESANEVVLLQGDGTGNFSITDRTVVSDYTRDFGLVDVHGDGQLDVVVGSIGNSLTLVEGTALGDLRGVGSTPVGLSPRALECADWDNDGNLDIAIIQSEPQSQQRNIAILKGDGMGGFVETDLEPTVNSAHVLMAAHLNDDSHFDFVTLDSQVDEVVIHFGSLGARVAPPVSFPCAQGPHGLASGDFDEDGNNDLALICTHGVHRKTYALQLFMGSATGGFSAPVSLPVVDAPTALAVGDFDGDGDMDLAVGHSNSLDTFSLYLGDGAGNFSQALTWNDFDIAQPRTIEVLDVNDDAIDDIVVGSLEQDRVFVLLGAPGGALQLASNIKVGTSLWDLAVGDLDGDAIPDHVALDQSIDELVIHFGNGDGTFERPMSFASGSAASEVVIGDFTGDGLQDILAINPGTSSLALFENGLFRSSD</sequence>
<feature type="signal peptide" evidence="2">
    <location>
        <begin position="1"/>
        <end position="20"/>
    </location>
</feature>
<evidence type="ECO:0000313" key="3">
    <source>
        <dbReference type="EMBL" id="QDU83968.1"/>
    </source>
</evidence>
<dbReference type="Gene3D" id="2.40.128.340">
    <property type="match status" value="1"/>
</dbReference>
<reference evidence="3 4" key="1">
    <citation type="submission" date="2019-02" db="EMBL/GenBank/DDBJ databases">
        <title>Deep-cultivation of Planctomycetes and their phenomic and genomic characterization uncovers novel biology.</title>
        <authorList>
            <person name="Wiegand S."/>
            <person name="Jogler M."/>
            <person name="Boedeker C."/>
            <person name="Pinto D."/>
            <person name="Vollmers J."/>
            <person name="Rivas-Marin E."/>
            <person name="Kohn T."/>
            <person name="Peeters S.H."/>
            <person name="Heuer A."/>
            <person name="Rast P."/>
            <person name="Oberbeckmann S."/>
            <person name="Bunk B."/>
            <person name="Jeske O."/>
            <person name="Meyerdierks A."/>
            <person name="Storesund J.E."/>
            <person name="Kallscheuer N."/>
            <person name="Luecker S."/>
            <person name="Lage O.M."/>
            <person name="Pohl T."/>
            <person name="Merkel B.J."/>
            <person name="Hornburger P."/>
            <person name="Mueller R.-W."/>
            <person name="Bruemmer F."/>
            <person name="Labrenz M."/>
            <person name="Spormann A.M."/>
            <person name="Op den Camp H."/>
            <person name="Overmann J."/>
            <person name="Amann R."/>
            <person name="Jetten M.S.M."/>
            <person name="Mascher T."/>
            <person name="Medema M.H."/>
            <person name="Devos D.P."/>
            <person name="Kaster A.-K."/>
            <person name="Ovreas L."/>
            <person name="Rohde M."/>
            <person name="Galperin M.Y."/>
            <person name="Jogler C."/>
        </authorList>
    </citation>
    <scope>NUCLEOTIDE SEQUENCE [LARGE SCALE GENOMIC DNA]</scope>
    <source>
        <strain evidence="3 4">Pla163</strain>
    </source>
</reference>
<accession>A0A518CXM8</accession>
<dbReference type="PANTHER" id="PTHR46580">
    <property type="entry name" value="SENSOR KINASE-RELATED"/>
    <property type="match status" value="1"/>
</dbReference>
<keyword evidence="1 2" id="KW-0732">Signal</keyword>
<dbReference type="Gene3D" id="2.130.10.130">
    <property type="entry name" value="Integrin alpha, N-terminal"/>
    <property type="match status" value="3"/>
</dbReference>
<name>A0A518CXM8_9BACT</name>
<dbReference type="SUPFAM" id="SSF69318">
    <property type="entry name" value="Integrin alpha N-terminal domain"/>
    <property type="match status" value="3"/>
</dbReference>
<gene>
    <name evidence="3" type="ORF">Pla163_10690</name>
</gene>
<dbReference type="Pfam" id="PF13517">
    <property type="entry name" value="FG-GAP_3"/>
    <property type="match status" value="5"/>
</dbReference>
<evidence type="ECO:0000256" key="2">
    <source>
        <dbReference type="SAM" id="SignalP"/>
    </source>
</evidence>